<dbReference type="OrthoDB" id="7446267at2"/>
<dbReference type="GO" id="GO:0051213">
    <property type="term" value="F:dioxygenase activity"/>
    <property type="evidence" value="ECO:0007669"/>
    <property type="project" value="UniProtKB-KW"/>
</dbReference>
<dbReference type="GO" id="GO:0019380">
    <property type="term" value="P:3-phenylpropionate catabolic process"/>
    <property type="evidence" value="ECO:0007669"/>
    <property type="project" value="TreeGrafter"/>
</dbReference>
<organism evidence="3 4">
    <name type="scientific">Minwuia thermotolerans</name>
    <dbReference type="NCBI Taxonomy" id="2056226"/>
    <lineage>
        <taxon>Bacteria</taxon>
        <taxon>Pseudomonadati</taxon>
        <taxon>Pseudomonadota</taxon>
        <taxon>Alphaproteobacteria</taxon>
        <taxon>Minwuiales</taxon>
        <taxon>Minwuiaceae</taxon>
        <taxon>Minwuia</taxon>
    </lineage>
</organism>
<dbReference type="InterPro" id="IPR000391">
    <property type="entry name" value="Rng_hydr_dOase-bsu"/>
</dbReference>
<dbReference type="PANTHER" id="PTHR41534">
    <property type="entry name" value="BLR3401 PROTEIN"/>
    <property type="match status" value="1"/>
</dbReference>
<evidence type="ECO:0000256" key="2">
    <source>
        <dbReference type="ARBA" id="ARBA00023002"/>
    </source>
</evidence>
<name>A0A2M9G3T3_9PROT</name>
<proteinExistence type="inferred from homology"/>
<protein>
    <submittedName>
        <fullName evidence="3">Ring-hydroxylating dioxygenase subunit beta</fullName>
    </submittedName>
</protein>
<reference evidence="3 4" key="1">
    <citation type="submission" date="2017-11" db="EMBL/GenBank/DDBJ databases">
        <title>Draft genome sequence of Rhizobiales bacterium SY3-13.</title>
        <authorList>
            <person name="Sun C."/>
        </authorList>
    </citation>
    <scope>NUCLEOTIDE SEQUENCE [LARGE SCALE GENOMIC DNA]</scope>
    <source>
        <strain evidence="3 4">SY3-13</strain>
    </source>
</reference>
<accession>A0A2M9G3T3</accession>
<keyword evidence="3" id="KW-0223">Dioxygenase</keyword>
<dbReference type="CDD" id="cd00667">
    <property type="entry name" value="ring_hydroxylating_dioxygenases_beta"/>
    <property type="match status" value="1"/>
</dbReference>
<dbReference type="Pfam" id="PF00866">
    <property type="entry name" value="Ring_hydroxyl_B"/>
    <property type="match status" value="1"/>
</dbReference>
<gene>
    <name evidence="3" type="ORF">CVT23_07480</name>
</gene>
<comment type="caution">
    <text evidence="3">The sequence shown here is derived from an EMBL/GenBank/DDBJ whole genome shotgun (WGS) entry which is preliminary data.</text>
</comment>
<dbReference type="EMBL" id="PHIG01000029">
    <property type="protein sequence ID" value="PJK30344.1"/>
    <property type="molecule type" value="Genomic_DNA"/>
</dbReference>
<sequence>MLAPATDEALLRRVERFIYREARLQDEHRYEDWEHLWADDAIYWVPANGADIDPEQQMSIIYDNRSRIGVRVRQLLTGKRYTQEPKSSIRHFVTNIEIVGRSGADIAAACNVMVYESNLRGETIWAARTDYTLREADGALKMARKKVALVNNDKPLYTLSFLI</sequence>
<evidence type="ECO:0000313" key="3">
    <source>
        <dbReference type="EMBL" id="PJK30344.1"/>
    </source>
</evidence>
<dbReference type="Proteomes" id="UP000229498">
    <property type="component" value="Unassembled WGS sequence"/>
</dbReference>
<dbReference type="InterPro" id="IPR032710">
    <property type="entry name" value="NTF2-like_dom_sf"/>
</dbReference>
<keyword evidence="4" id="KW-1185">Reference proteome</keyword>
<comment type="similarity">
    <text evidence="1">Belongs to the bacterial ring-hydroxylating dioxygenase beta subunit family.</text>
</comment>
<evidence type="ECO:0000256" key="1">
    <source>
        <dbReference type="ARBA" id="ARBA00009570"/>
    </source>
</evidence>
<evidence type="ECO:0000313" key="4">
    <source>
        <dbReference type="Proteomes" id="UP000229498"/>
    </source>
</evidence>
<keyword evidence="2" id="KW-0560">Oxidoreductase</keyword>
<dbReference type="RefSeq" id="WP_109795538.1">
    <property type="nucleotide sequence ID" value="NZ_PHIG01000029.1"/>
</dbReference>
<dbReference type="PANTHER" id="PTHR41534:SF2">
    <property type="entry name" value="3-PHENYLPROPIONATE_CINNAMIC ACID DIOXYGENASE SUBUNIT BETA"/>
    <property type="match status" value="1"/>
</dbReference>
<dbReference type="Gene3D" id="3.10.450.50">
    <property type="match status" value="1"/>
</dbReference>
<dbReference type="SUPFAM" id="SSF54427">
    <property type="entry name" value="NTF2-like"/>
    <property type="match status" value="1"/>
</dbReference>
<dbReference type="AlphaFoldDB" id="A0A2M9G3T3"/>